<evidence type="ECO:0000313" key="3">
    <source>
        <dbReference type="Proteomes" id="UP001174691"/>
    </source>
</evidence>
<feature type="region of interest" description="Disordered" evidence="1">
    <location>
        <begin position="1"/>
        <end position="44"/>
    </location>
</feature>
<dbReference type="PANTHER" id="PTHR37781:SF1">
    <property type="entry name" value="ADR380WP"/>
    <property type="match status" value="1"/>
</dbReference>
<evidence type="ECO:0000313" key="2">
    <source>
        <dbReference type="EMBL" id="KAJ9162077.1"/>
    </source>
</evidence>
<sequence>MAENPQSVGAGGFIRTLPSPAPNSTPTTKSTTSLPHPRVRPLLPGSAKEDKVRNYVEGQLRYISRRYIKSFAVEEPGDTVVGYHSMGELCRDVEALVNILWLSATPSLQIPYLLNIAGSLTEWVTHFPPSPKPTFSLLGKLDHCFASLLLGRVIATKEPLPGFEAGSNLGMSVTDKIRCKSIVEQTRLLIVEVMSRPQVEELGDEEMDDDRPVAIESDSEGLGDADDDDDDLYMGVATVYENTLVQLGESL</sequence>
<dbReference type="Pfam" id="PF17110">
    <property type="entry name" value="TFB6"/>
    <property type="match status" value="1"/>
</dbReference>
<feature type="region of interest" description="Disordered" evidence="1">
    <location>
        <begin position="200"/>
        <end position="230"/>
    </location>
</feature>
<accession>A0AA38VSY0</accession>
<organism evidence="2 3">
    <name type="scientific">Coniochaeta hoffmannii</name>
    <dbReference type="NCBI Taxonomy" id="91930"/>
    <lineage>
        <taxon>Eukaryota</taxon>
        <taxon>Fungi</taxon>
        <taxon>Dikarya</taxon>
        <taxon>Ascomycota</taxon>
        <taxon>Pezizomycotina</taxon>
        <taxon>Sordariomycetes</taxon>
        <taxon>Sordariomycetidae</taxon>
        <taxon>Coniochaetales</taxon>
        <taxon>Coniochaetaceae</taxon>
        <taxon>Coniochaeta</taxon>
    </lineage>
</organism>
<evidence type="ECO:0000256" key="1">
    <source>
        <dbReference type="SAM" id="MobiDB-lite"/>
    </source>
</evidence>
<dbReference type="EMBL" id="JANBVN010000015">
    <property type="protein sequence ID" value="KAJ9162077.1"/>
    <property type="molecule type" value="Genomic_DNA"/>
</dbReference>
<proteinExistence type="predicted"/>
<dbReference type="AlphaFoldDB" id="A0AA38VSY0"/>
<gene>
    <name evidence="2" type="ORF">NKR19_g1648</name>
</gene>
<dbReference type="PANTHER" id="PTHR37781">
    <property type="entry name" value="TFIIH COMPLEX SUBUNIT"/>
    <property type="match status" value="1"/>
</dbReference>
<dbReference type="Proteomes" id="UP001174691">
    <property type="component" value="Unassembled WGS sequence"/>
</dbReference>
<feature type="compositionally biased region" description="Low complexity" evidence="1">
    <location>
        <begin position="16"/>
        <end position="36"/>
    </location>
</feature>
<name>A0AA38VSY0_9PEZI</name>
<keyword evidence="3" id="KW-1185">Reference proteome</keyword>
<feature type="compositionally biased region" description="Acidic residues" evidence="1">
    <location>
        <begin position="217"/>
        <end position="230"/>
    </location>
</feature>
<protein>
    <submittedName>
        <fullName evidence="2">Meiotic recombination protein DMC1</fullName>
    </submittedName>
</protein>
<dbReference type="GO" id="GO:0005675">
    <property type="term" value="C:transcription factor TFIIH holo complex"/>
    <property type="evidence" value="ECO:0007669"/>
    <property type="project" value="TreeGrafter"/>
</dbReference>
<comment type="caution">
    <text evidence="2">The sequence shown here is derived from an EMBL/GenBank/DDBJ whole genome shotgun (WGS) entry which is preliminary data.</text>
</comment>
<reference evidence="2" key="1">
    <citation type="submission" date="2022-07" db="EMBL/GenBank/DDBJ databases">
        <title>Fungi with potential for degradation of polypropylene.</title>
        <authorList>
            <person name="Gostincar C."/>
        </authorList>
    </citation>
    <scope>NUCLEOTIDE SEQUENCE</scope>
    <source>
        <strain evidence="2">EXF-13287</strain>
    </source>
</reference>
<dbReference type="InterPro" id="IPR031349">
    <property type="entry name" value="Tfb6"/>
</dbReference>